<organism evidence="2 3">
    <name type="scientific">Actinomadura montaniterrae</name>
    <dbReference type="NCBI Taxonomy" id="1803903"/>
    <lineage>
        <taxon>Bacteria</taxon>
        <taxon>Bacillati</taxon>
        <taxon>Actinomycetota</taxon>
        <taxon>Actinomycetes</taxon>
        <taxon>Streptosporangiales</taxon>
        <taxon>Thermomonosporaceae</taxon>
        <taxon>Actinomadura</taxon>
    </lineage>
</organism>
<evidence type="ECO:0000313" key="3">
    <source>
        <dbReference type="Proteomes" id="UP000483004"/>
    </source>
</evidence>
<feature type="region of interest" description="Disordered" evidence="1">
    <location>
        <begin position="50"/>
        <end position="87"/>
    </location>
</feature>
<feature type="compositionally biased region" description="Low complexity" evidence="1">
    <location>
        <begin position="62"/>
        <end position="74"/>
    </location>
</feature>
<protein>
    <submittedName>
        <fullName evidence="2">Uncharacterized protein</fullName>
    </submittedName>
</protein>
<reference evidence="2 3" key="1">
    <citation type="submission" date="2019-09" db="EMBL/GenBank/DDBJ databases">
        <title>Actinomadura physcomitrii sp. nov., a novel actinomycete isolated from moss [Physcomitrium sphaericum (Ludw) Fuernr].</title>
        <authorList>
            <person name="Liu C."/>
            <person name="Zhuang X."/>
        </authorList>
    </citation>
    <scope>NUCLEOTIDE SEQUENCE [LARGE SCALE GENOMIC DNA]</scope>
    <source>
        <strain evidence="2 3">CYP1-1B</strain>
    </source>
</reference>
<dbReference type="Proteomes" id="UP000483004">
    <property type="component" value="Unassembled WGS sequence"/>
</dbReference>
<sequence>MPTFRRVAAEWDRAPAPAPQGLRACGQGLRACGQGLRACGQGLRACGRPAPRGGAGLRGRTRSPGRAGARWRPGGASGRLSSGCTGG</sequence>
<dbReference type="EMBL" id="WBMR01000112">
    <property type="protein sequence ID" value="KAB2372191.1"/>
    <property type="molecule type" value="Genomic_DNA"/>
</dbReference>
<keyword evidence="3" id="KW-1185">Reference proteome</keyword>
<proteinExistence type="predicted"/>
<evidence type="ECO:0000256" key="1">
    <source>
        <dbReference type="SAM" id="MobiDB-lite"/>
    </source>
</evidence>
<name>A0A6L3VR53_9ACTN</name>
<gene>
    <name evidence="2" type="ORF">F9B16_30425</name>
</gene>
<evidence type="ECO:0000313" key="2">
    <source>
        <dbReference type="EMBL" id="KAB2372191.1"/>
    </source>
</evidence>
<comment type="caution">
    <text evidence="2">The sequence shown here is derived from an EMBL/GenBank/DDBJ whole genome shotgun (WGS) entry which is preliminary data.</text>
</comment>
<accession>A0A6L3VR53</accession>
<dbReference type="AlphaFoldDB" id="A0A6L3VR53"/>